<sequence>MDSLQTDPPSVQDLLHCGPPFVPFSEFSVQALHAKSNDDVSRWIENKLHDGRPFVIRGFSQTDAWRTASLSNESLVNLSASGEFAHADGALFTQLSHLPWSLYAKDLPCPKEWVKSLDTILPSSLRHLGSLDLFRVLPKETAPEVLMAYVGTRMSFSGFHRCFSATVALNLLVESEGIGPGSICFGTDRNSQEKYDAFMDGLGKSAHTDWANVSSSKLRSADFPIYVTDQGPGDLVVFPTATAHQVWNISPMVTKVVWNIMHSTSVTSFFDYVQPAYHKDCHADTGRVPLIPMYALQSGICEREVELLLLDVFHQQVHDETTGGEAFSHPSGVPDSPANVDHSAKRPLPIIKTVDIQGAVVECNFCGLTKFCRWNDVKTSSRQRETDWVLELLEHRGYQGKHHLVLLQRLQWVRDNNRQSGFVTYVEIAIPRGKASDAISARHSFASGASIDILTLS</sequence>
<dbReference type="AlphaFoldDB" id="A0A3D8SL63"/>
<organism evidence="3 4">
    <name type="scientific">Aspergillus mulundensis</name>
    <dbReference type="NCBI Taxonomy" id="1810919"/>
    <lineage>
        <taxon>Eukaryota</taxon>
        <taxon>Fungi</taxon>
        <taxon>Dikarya</taxon>
        <taxon>Ascomycota</taxon>
        <taxon>Pezizomycotina</taxon>
        <taxon>Eurotiomycetes</taxon>
        <taxon>Eurotiomycetidae</taxon>
        <taxon>Eurotiales</taxon>
        <taxon>Aspergillaceae</taxon>
        <taxon>Aspergillus</taxon>
        <taxon>Aspergillus subgen. Nidulantes</taxon>
    </lineage>
</organism>
<reference evidence="3 4" key="1">
    <citation type="journal article" date="2018" name="IMA Fungus">
        <title>IMA Genome-F 9: Draft genome sequence of Annulohypoxylon stygium, Aspergillus mulundensis, Berkeleyomyces basicola (syn. Thielaviopsis basicola), Ceratocystis smalleyi, two Cercospora beticola strains, Coleophoma cylindrospora, Fusarium fracticaudum, Phialophora cf. hyalina, and Morchella septimelata.</title>
        <authorList>
            <person name="Wingfield B.D."/>
            <person name="Bills G.F."/>
            <person name="Dong Y."/>
            <person name="Huang W."/>
            <person name="Nel W.J."/>
            <person name="Swalarsk-Parry B.S."/>
            <person name="Vaghefi N."/>
            <person name="Wilken P.M."/>
            <person name="An Z."/>
            <person name="de Beer Z.W."/>
            <person name="De Vos L."/>
            <person name="Chen L."/>
            <person name="Duong T.A."/>
            <person name="Gao Y."/>
            <person name="Hammerbacher A."/>
            <person name="Kikkert J.R."/>
            <person name="Li Y."/>
            <person name="Li H."/>
            <person name="Li K."/>
            <person name="Li Q."/>
            <person name="Liu X."/>
            <person name="Ma X."/>
            <person name="Naidoo K."/>
            <person name="Pethybridge S.J."/>
            <person name="Sun J."/>
            <person name="Steenkamp E.T."/>
            <person name="van der Nest M.A."/>
            <person name="van Wyk S."/>
            <person name="Wingfield M.J."/>
            <person name="Xiong C."/>
            <person name="Yue Q."/>
            <person name="Zhang X."/>
        </authorList>
    </citation>
    <scope>NUCLEOTIDE SEQUENCE [LARGE SCALE GENOMIC DNA]</scope>
    <source>
        <strain evidence="3 4">DSM 5745</strain>
    </source>
</reference>
<proteinExistence type="predicted"/>
<dbReference type="Gene3D" id="2.60.120.650">
    <property type="entry name" value="Cupin"/>
    <property type="match status" value="1"/>
</dbReference>
<keyword evidence="4" id="KW-1185">Reference proteome</keyword>
<evidence type="ECO:0000313" key="3">
    <source>
        <dbReference type="EMBL" id="RDW86538.1"/>
    </source>
</evidence>
<name>A0A3D8SL63_9EURO</name>
<evidence type="ECO:0000256" key="1">
    <source>
        <dbReference type="SAM" id="MobiDB-lite"/>
    </source>
</evidence>
<dbReference type="InterPro" id="IPR003347">
    <property type="entry name" value="JmjC_dom"/>
</dbReference>
<dbReference type="OrthoDB" id="298344at2759"/>
<evidence type="ECO:0000313" key="4">
    <source>
        <dbReference type="Proteomes" id="UP000256690"/>
    </source>
</evidence>
<protein>
    <recommendedName>
        <fullName evidence="2">JmjC domain-containing protein</fullName>
    </recommendedName>
</protein>
<feature type="region of interest" description="Disordered" evidence="1">
    <location>
        <begin position="321"/>
        <end position="340"/>
    </location>
</feature>
<feature type="domain" description="JmjC" evidence="2">
    <location>
        <begin position="110"/>
        <end position="277"/>
    </location>
</feature>
<dbReference type="SUPFAM" id="SSF51197">
    <property type="entry name" value="Clavaminate synthase-like"/>
    <property type="match status" value="1"/>
</dbReference>
<comment type="caution">
    <text evidence="3">The sequence shown here is derived from an EMBL/GenBank/DDBJ whole genome shotgun (WGS) entry which is preliminary data.</text>
</comment>
<dbReference type="RefSeq" id="XP_026606062.1">
    <property type="nucleotide sequence ID" value="XM_026745196.1"/>
</dbReference>
<gene>
    <name evidence="3" type="ORF">DSM5745_03180</name>
</gene>
<dbReference type="GeneID" id="38113550"/>
<dbReference type="Proteomes" id="UP000256690">
    <property type="component" value="Unassembled WGS sequence"/>
</dbReference>
<evidence type="ECO:0000259" key="2">
    <source>
        <dbReference type="PROSITE" id="PS51184"/>
    </source>
</evidence>
<dbReference type="EMBL" id="PVWQ01000003">
    <property type="protein sequence ID" value="RDW86538.1"/>
    <property type="molecule type" value="Genomic_DNA"/>
</dbReference>
<dbReference type="SMART" id="SM00558">
    <property type="entry name" value="JmjC"/>
    <property type="match status" value="1"/>
</dbReference>
<dbReference type="PROSITE" id="PS51184">
    <property type="entry name" value="JMJC"/>
    <property type="match status" value="1"/>
</dbReference>
<accession>A0A3D8SL63</accession>